<keyword evidence="8" id="KW-0732">Signal</keyword>
<protein>
    <recommendedName>
        <fullName evidence="7">glucan 1,3-beta-glucosidase</fullName>
        <ecNumber evidence="7">3.2.1.58</ecNumber>
    </recommendedName>
</protein>
<feature type="signal peptide" evidence="8">
    <location>
        <begin position="1"/>
        <end position="21"/>
    </location>
</feature>
<keyword evidence="4" id="KW-0326">Glycosidase</keyword>
<dbReference type="InterPro" id="IPR050386">
    <property type="entry name" value="Glycosyl_hydrolase_5"/>
</dbReference>
<dbReference type="PANTHER" id="PTHR31297:SF34">
    <property type="entry name" value="GLUCAN 1,3-BETA-GLUCOSIDASE 2"/>
    <property type="match status" value="1"/>
</dbReference>
<dbReference type="Gene3D" id="3.20.20.80">
    <property type="entry name" value="Glycosidases"/>
    <property type="match status" value="1"/>
</dbReference>
<keyword evidence="3" id="KW-0325">Glycoprotein</keyword>
<feature type="chain" id="PRO_5034227686" description="glucan 1,3-beta-glucosidase" evidence="8">
    <location>
        <begin position="22"/>
        <end position="134"/>
    </location>
</feature>
<evidence type="ECO:0000256" key="2">
    <source>
        <dbReference type="ARBA" id="ARBA00022801"/>
    </source>
</evidence>
<dbReference type="AlphaFoldDB" id="A0A8H7I2E1"/>
<evidence type="ECO:0000313" key="9">
    <source>
        <dbReference type="EMBL" id="KAF8747887.1"/>
    </source>
</evidence>
<dbReference type="Proteomes" id="UP000614334">
    <property type="component" value="Unassembled WGS sequence"/>
</dbReference>
<dbReference type="GO" id="GO:0009251">
    <property type="term" value="P:glucan catabolic process"/>
    <property type="evidence" value="ECO:0007669"/>
    <property type="project" value="TreeGrafter"/>
</dbReference>
<comment type="caution">
    <text evidence="9">The sequence shown here is derived from an EMBL/GenBank/DDBJ whole genome shotgun (WGS) entry which is preliminary data.</text>
</comment>
<dbReference type="SUPFAM" id="SSF51445">
    <property type="entry name" value="(Trans)glycosidases"/>
    <property type="match status" value="1"/>
</dbReference>
<evidence type="ECO:0000256" key="7">
    <source>
        <dbReference type="ARBA" id="ARBA00038929"/>
    </source>
</evidence>
<dbReference type="GO" id="GO:0071555">
    <property type="term" value="P:cell wall organization"/>
    <property type="evidence" value="ECO:0007669"/>
    <property type="project" value="UniProtKB-KW"/>
</dbReference>
<keyword evidence="2 9" id="KW-0378">Hydrolase</keyword>
<evidence type="ECO:0000256" key="4">
    <source>
        <dbReference type="ARBA" id="ARBA00023295"/>
    </source>
</evidence>
<comment type="catalytic activity">
    <reaction evidence="6">
        <text>Successive hydrolysis of beta-D-glucose units from the non-reducing ends of (1-&gt;3)-beta-D-glucans, releasing alpha-glucose.</text>
        <dbReference type="EC" id="3.2.1.58"/>
    </reaction>
</comment>
<dbReference type="EMBL" id="JACYCF010000055">
    <property type="protein sequence ID" value="KAF8747887.1"/>
    <property type="molecule type" value="Genomic_DNA"/>
</dbReference>
<reference evidence="9" key="1">
    <citation type="submission" date="2020-09" db="EMBL/GenBank/DDBJ databases">
        <title>Comparative genome analyses of four rice-infecting Rhizoctonia solani isolates reveal extensive enrichment of homogalacturonan modification genes.</title>
        <authorList>
            <person name="Lee D.-Y."/>
            <person name="Jeon J."/>
            <person name="Kim K.-T."/>
            <person name="Cheong K."/>
            <person name="Song H."/>
            <person name="Choi G."/>
            <person name="Ko J."/>
            <person name="Opiyo S.O."/>
            <person name="Zuo S."/>
            <person name="Madhav S."/>
            <person name="Lee Y.-H."/>
            <person name="Wang G.-L."/>
        </authorList>
    </citation>
    <scope>NUCLEOTIDE SEQUENCE</scope>
    <source>
        <strain evidence="9">AG1-IA B2</strain>
    </source>
</reference>
<organism evidence="9 10">
    <name type="scientific">Rhizoctonia solani</name>
    <dbReference type="NCBI Taxonomy" id="456999"/>
    <lineage>
        <taxon>Eukaryota</taxon>
        <taxon>Fungi</taxon>
        <taxon>Dikarya</taxon>
        <taxon>Basidiomycota</taxon>
        <taxon>Agaricomycotina</taxon>
        <taxon>Agaricomycetes</taxon>
        <taxon>Cantharellales</taxon>
        <taxon>Ceratobasidiaceae</taxon>
        <taxon>Rhizoctonia</taxon>
    </lineage>
</organism>
<name>A0A8H7I2E1_9AGAM</name>
<accession>A0A8H7I2E1</accession>
<evidence type="ECO:0000256" key="8">
    <source>
        <dbReference type="SAM" id="SignalP"/>
    </source>
</evidence>
<dbReference type="GO" id="GO:0005576">
    <property type="term" value="C:extracellular region"/>
    <property type="evidence" value="ECO:0007669"/>
    <property type="project" value="TreeGrafter"/>
</dbReference>
<dbReference type="GO" id="GO:0004338">
    <property type="term" value="F:glucan exo-1,3-beta-glucosidase activity"/>
    <property type="evidence" value="ECO:0007669"/>
    <property type="project" value="UniProtKB-EC"/>
</dbReference>
<keyword evidence="5" id="KW-0961">Cell wall biogenesis/degradation</keyword>
<evidence type="ECO:0000256" key="5">
    <source>
        <dbReference type="ARBA" id="ARBA00023316"/>
    </source>
</evidence>
<dbReference type="InterPro" id="IPR017853">
    <property type="entry name" value="GH"/>
</dbReference>
<evidence type="ECO:0000256" key="1">
    <source>
        <dbReference type="ARBA" id="ARBA00005641"/>
    </source>
</evidence>
<dbReference type="PANTHER" id="PTHR31297">
    <property type="entry name" value="GLUCAN ENDO-1,6-BETA-GLUCOSIDASE B"/>
    <property type="match status" value="1"/>
</dbReference>
<sequence length="134" mass="14637">MRLHSVALGTGLLGATAVTAAKNGLPVDKIYGVNLGSWLLVEPWMLPDEWVNKMGGERCDADCSACAASEFGLVKKLGQEKADQVFEEHWATWFTEKDVDEIVAAGLNSVRIPWATGLLNHWWSGPPNFILEVA</sequence>
<evidence type="ECO:0000256" key="3">
    <source>
        <dbReference type="ARBA" id="ARBA00023180"/>
    </source>
</evidence>
<dbReference type="GO" id="GO:0009986">
    <property type="term" value="C:cell surface"/>
    <property type="evidence" value="ECO:0007669"/>
    <property type="project" value="TreeGrafter"/>
</dbReference>
<comment type="similarity">
    <text evidence="1">Belongs to the glycosyl hydrolase 5 (cellulase A) family.</text>
</comment>
<proteinExistence type="inferred from homology"/>
<gene>
    <name evidence="9" type="ORF">RHS01_11214</name>
</gene>
<evidence type="ECO:0000256" key="6">
    <source>
        <dbReference type="ARBA" id="ARBA00036824"/>
    </source>
</evidence>
<evidence type="ECO:0000313" key="10">
    <source>
        <dbReference type="Proteomes" id="UP000614334"/>
    </source>
</evidence>
<dbReference type="EC" id="3.2.1.58" evidence="7"/>